<comment type="caution">
    <text evidence="2">The sequence shown here is derived from an EMBL/GenBank/DDBJ whole genome shotgun (WGS) entry which is preliminary data.</text>
</comment>
<evidence type="ECO:0000313" key="2">
    <source>
        <dbReference type="EMBL" id="MFD1361059.1"/>
    </source>
</evidence>
<keyword evidence="3" id="KW-1185">Reference proteome</keyword>
<evidence type="ECO:0000256" key="1">
    <source>
        <dbReference type="SAM" id="MobiDB-lite"/>
    </source>
</evidence>
<name>A0ABW3ZS22_9BACI</name>
<reference evidence="3" key="1">
    <citation type="journal article" date="2019" name="Int. J. Syst. Evol. Microbiol.">
        <title>The Global Catalogue of Microorganisms (GCM) 10K type strain sequencing project: providing services to taxonomists for standard genome sequencing and annotation.</title>
        <authorList>
            <consortium name="The Broad Institute Genomics Platform"/>
            <consortium name="The Broad Institute Genome Sequencing Center for Infectious Disease"/>
            <person name="Wu L."/>
            <person name="Ma J."/>
        </authorList>
    </citation>
    <scope>NUCLEOTIDE SEQUENCE [LARGE SCALE GENOMIC DNA]</scope>
    <source>
        <strain evidence="3">CCUG 54822</strain>
    </source>
</reference>
<dbReference type="InterPro" id="IPR021617">
    <property type="entry name" value="DUF3231"/>
</dbReference>
<feature type="region of interest" description="Disordered" evidence="1">
    <location>
        <begin position="1"/>
        <end position="23"/>
    </location>
</feature>
<dbReference type="RefSeq" id="WP_382398266.1">
    <property type="nucleotide sequence ID" value="NZ_JBHTNH010000006.1"/>
</dbReference>
<sequence length="355" mass="40694">MDDPKNQRSEKDKQLESQVSEHQQHIKLNSAELSDLWSNYMGDSMFSCVFEHFLEVVEDDEIKDLLLFNQGISKRHLNTIAELFVREGTPVPAAFGSSDVYKGTPRLFDDTFMLFYVQQMAIGAFGQYTRAYASTMRQDVMDYYRQGIQELNEIYERATHLLQEKGAIMKPPNIPYPKSVAFIDKKSFNNFFRGKMRPIAGLEMKYLTLNITTNVLGKSLMMGFAQTASSQNLRNYFKNGWQLADRQIKQFSDILANDNISSPMLMDPRVTDSKIPAFSDKLMAYHVLLANQLGMENIGVSMSRSLRHDIHAKYAKFIGEIGLYANKGQDLMIEKGWFEEPPLATDREKAVRNPI</sequence>
<gene>
    <name evidence="2" type="ORF">ACFQ4A_05165</name>
</gene>
<dbReference type="Pfam" id="PF11553">
    <property type="entry name" value="DUF3231"/>
    <property type="match status" value="2"/>
</dbReference>
<feature type="compositionally biased region" description="Basic and acidic residues" evidence="1">
    <location>
        <begin position="1"/>
        <end position="15"/>
    </location>
</feature>
<dbReference type="InterPro" id="IPR012347">
    <property type="entry name" value="Ferritin-like"/>
</dbReference>
<evidence type="ECO:0000313" key="3">
    <source>
        <dbReference type="Proteomes" id="UP001597178"/>
    </source>
</evidence>
<accession>A0ABW3ZS22</accession>
<organism evidence="2 3">
    <name type="scientific">Lentibacillus salinarum</name>
    <dbReference type="NCBI Taxonomy" id="446820"/>
    <lineage>
        <taxon>Bacteria</taxon>
        <taxon>Bacillati</taxon>
        <taxon>Bacillota</taxon>
        <taxon>Bacilli</taxon>
        <taxon>Bacillales</taxon>
        <taxon>Bacillaceae</taxon>
        <taxon>Lentibacillus</taxon>
    </lineage>
</organism>
<proteinExistence type="predicted"/>
<dbReference type="Gene3D" id="1.20.1260.10">
    <property type="match status" value="2"/>
</dbReference>
<dbReference type="Proteomes" id="UP001597178">
    <property type="component" value="Unassembled WGS sequence"/>
</dbReference>
<dbReference type="EMBL" id="JBHTNH010000006">
    <property type="protein sequence ID" value="MFD1361059.1"/>
    <property type="molecule type" value="Genomic_DNA"/>
</dbReference>
<protein>
    <submittedName>
        <fullName evidence="2">DUF3231 family protein</fullName>
    </submittedName>
</protein>